<dbReference type="PANTHER" id="PTHR31184">
    <property type="entry name" value="HUNTINGTIN-INTERACTING PROTEIN K FAMILY MEMBER"/>
    <property type="match status" value="1"/>
</dbReference>
<proteinExistence type="predicted"/>
<evidence type="ECO:0000313" key="4">
    <source>
        <dbReference type="Proteomes" id="UP001172684"/>
    </source>
</evidence>
<dbReference type="EMBL" id="JAPDRL010000058">
    <property type="protein sequence ID" value="KAJ9661373.1"/>
    <property type="molecule type" value="Genomic_DNA"/>
</dbReference>
<protein>
    <recommendedName>
        <fullName evidence="2">Nascent polypeptide-associated complex subunit alpha-like UBA domain-containing protein</fullName>
    </recommendedName>
</protein>
<dbReference type="Proteomes" id="UP001172684">
    <property type="component" value="Unassembled WGS sequence"/>
</dbReference>
<sequence length="154" mass="16260">MAEEPQPPTIHEGASDPAPPEKTSAEDRKAAAALSSLDARGEDDDAPAGKKEVDTEALGKAMRGLDVKEDGGKKEEVKRKVVKVDQGDVALLVGLKTHRWRGWKEGKGMGKENGLTGCGQVEQLELSKAKATELLKAHEGDAVKAMCAFVTASA</sequence>
<dbReference type="InterPro" id="IPR044034">
    <property type="entry name" value="NAC-like_UBA"/>
</dbReference>
<evidence type="ECO:0000259" key="2">
    <source>
        <dbReference type="Pfam" id="PF19026"/>
    </source>
</evidence>
<dbReference type="InterPro" id="IPR052617">
    <property type="entry name" value="Huntingtin-int_K"/>
</dbReference>
<feature type="region of interest" description="Disordered" evidence="1">
    <location>
        <begin position="1"/>
        <end position="75"/>
    </location>
</feature>
<gene>
    <name evidence="3" type="ORF">H2201_006565</name>
</gene>
<evidence type="ECO:0000313" key="3">
    <source>
        <dbReference type="EMBL" id="KAJ9661373.1"/>
    </source>
</evidence>
<keyword evidence="4" id="KW-1185">Reference proteome</keyword>
<name>A0ABQ9NLY9_9PEZI</name>
<organism evidence="3 4">
    <name type="scientific">Coniosporium apollinis</name>
    <dbReference type="NCBI Taxonomy" id="61459"/>
    <lineage>
        <taxon>Eukaryota</taxon>
        <taxon>Fungi</taxon>
        <taxon>Dikarya</taxon>
        <taxon>Ascomycota</taxon>
        <taxon>Pezizomycotina</taxon>
        <taxon>Dothideomycetes</taxon>
        <taxon>Dothideomycetes incertae sedis</taxon>
        <taxon>Coniosporium</taxon>
    </lineage>
</organism>
<reference evidence="3" key="1">
    <citation type="submission" date="2022-10" db="EMBL/GenBank/DDBJ databases">
        <title>Culturing micro-colonial fungi from biological soil crusts in the Mojave desert and describing Neophaeococcomyces mojavensis, and introducing the new genera and species Taxawa tesnikishii.</title>
        <authorList>
            <person name="Kurbessoian T."/>
            <person name="Stajich J.E."/>
        </authorList>
    </citation>
    <scope>NUCLEOTIDE SEQUENCE</scope>
    <source>
        <strain evidence="3">TK_1</strain>
    </source>
</reference>
<dbReference type="Pfam" id="PF19026">
    <property type="entry name" value="UBA_HYPK"/>
    <property type="match status" value="1"/>
</dbReference>
<comment type="caution">
    <text evidence="3">The sequence shown here is derived from an EMBL/GenBank/DDBJ whole genome shotgun (WGS) entry which is preliminary data.</text>
</comment>
<evidence type="ECO:0000256" key="1">
    <source>
        <dbReference type="SAM" id="MobiDB-lite"/>
    </source>
</evidence>
<feature type="domain" description="Nascent polypeptide-associated complex subunit alpha-like UBA" evidence="2">
    <location>
        <begin position="121"/>
        <end position="150"/>
    </location>
</feature>
<feature type="compositionally biased region" description="Basic and acidic residues" evidence="1">
    <location>
        <begin position="63"/>
        <end position="75"/>
    </location>
</feature>
<dbReference type="PANTHER" id="PTHR31184:SF2">
    <property type="entry name" value="HUNTINGTIN-INTERACTING PROTEIN K"/>
    <property type="match status" value="1"/>
</dbReference>
<accession>A0ABQ9NLY9</accession>